<dbReference type="PANTHER" id="PTHR40400">
    <property type="entry name" value="SLR1512 PROTEIN"/>
    <property type="match status" value="1"/>
</dbReference>
<sequence>MDLHLLVDNLTNPALLFFFLGIIAVQLKSDLSIPENSSKFISLYLLFAIGFKGGLELSHSDFSMEIVWSLFFGIFLAVSVPVFAYFILRRKFNVENSGAIAASYGSVSAVTFVTAISFLEMETIDFGGHMVAVMALMEAPSIIVGVLLMALFQKNRTEKGNFGKVLHHSVTNGSVLLILGSLAIGFLANEQQAEGIKPFTTDIFKGFLAVFLLDMGIMSGRKLGDFVKKGKFALFFSVGLPIINGCLVAWFSQFITDSMGNRFLFAILAASASYIAVPAAMRIAAPKANPSLYIPMALAITFPFNITLGMPLYLFTIQSFTP</sequence>
<organism evidence="2 3">
    <name type="scientific">Flagellimonas meridianipacifica</name>
    <dbReference type="NCBI Taxonomy" id="1080225"/>
    <lineage>
        <taxon>Bacteria</taxon>
        <taxon>Pseudomonadati</taxon>
        <taxon>Bacteroidota</taxon>
        <taxon>Flavobacteriia</taxon>
        <taxon>Flavobacteriales</taxon>
        <taxon>Flavobacteriaceae</taxon>
        <taxon>Flagellimonas</taxon>
    </lineage>
</organism>
<dbReference type="OrthoDB" id="345121at2"/>
<accession>A0A2T0MG55</accession>
<feature type="transmembrane region" description="Helical" evidence="1">
    <location>
        <begin position="232"/>
        <end position="251"/>
    </location>
</feature>
<evidence type="ECO:0008006" key="4">
    <source>
        <dbReference type="Google" id="ProtNLM"/>
    </source>
</evidence>
<feature type="transmembrane region" description="Helical" evidence="1">
    <location>
        <begin position="263"/>
        <end position="285"/>
    </location>
</feature>
<dbReference type="EMBL" id="PVYX01000001">
    <property type="protein sequence ID" value="PRX56568.1"/>
    <property type="molecule type" value="Genomic_DNA"/>
</dbReference>
<dbReference type="Pfam" id="PF05982">
    <property type="entry name" value="Sbt_1"/>
    <property type="match status" value="1"/>
</dbReference>
<evidence type="ECO:0000313" key="2">
    <source>
        <dbReference type="EMBL" id="PRX56568.1"/>
    </source>
</evidence>
<feature type="transmembrane region" description="Helical" evidence="1">
    <location>
        <begin position="100"/>
        <end position="119"/>
    </location>
</feature>
<reference evidence="2 3" key="1">
    <citation type="submission" date="2018-03" db="EMBL/GenBank/DDBJ databases">
        <title>Genomic Encyclopedia of Archaeal and Bacterial Type Strains, Phase II (KMG-II): from individual species to whole genera.</title>
        <authorList>
            <person name="Goeker M."/>
        </authorList>
    </citation>
    <scope>NUCLEOTIDE SEQUENCE [LARGE SCALE GENOMIC DNA]</scope>
    <source>
        <strain evidence="2 3">DSM 25027</strain>
    </source>
</reference>
<dbReference type="Proteomes" id="UP000237640">
    <property type="component" value="Unassembled WGS sequence"/>
</dbReference>
<feature type="transmembrane region" description="Helical" evidence="1">
    <location>
        <begin position="165"/>
        <end position="188"/>
    </location>
</feature>
<dbReference type="PANTHER" id="PTHR40400:SF1">
    <property type="entry name" value="SLR1512 PROTEIN"/>
    <property type="match status" value="1"/>
</dbReference>
<feature type="transmembrane region" description="Helical" evidence="1">
    <location>
        <begin position="131"/>
        <end position="153"/>
    </location>
</feature>
<comment type="caution">
    <text evidence="2">The sequence shown here is derived from an EMBL/GenBank/DDBJ whole genome shotgun (WGS) entry which is preliminary data.</text>
</comment>
<keyword evidence="3" id="KW-1185">Reference proteome</keyword>
<protein>
    <recommendedName>
        <fullName evidence="4">Sodium-dependent bicarbonate transport family permease</fullName>
    </recommendedName>
</protein>
<feature type="transmembrane region" description="Helical" evidence="1">
    <location>
        <begin position="12"/>
        <end position="29"/>
    </location>
</feature>
<dbReference type="RefSeq" id="WP_106143529.1">
    <property type="nucleotide sequence ID" value="NZ_PVYX01000001.1"/>
</dbReference>
<evidence type="ECO:0000256" key="1">
    <source>
        <dbReference type="SAM" id="Phobius"/>
    </source>
</evidence>
<proteinExistence type="predicted"/>
<gene>
    <name evidence="2" type="ORF">CLV81_0565</name>
</gene>
<dbReference type="InterPro" id="IPR010293">
    <property type="entry name" value="Sbt_1"/>
</dbReference>
<keyword evidence="1" id="KW-0812">Transmembrane</keyword>
<feature type="transmembrane region" description="Helical" evidence="1">
    <location>
        <begin position="66"/>
        <end position="88"/>
    </location>
</feature>
<keyword evidence="1" id="KW-1133">Transmembrane helix</keyword>
<name>A0A2T0MG55_9FLAO</name>
<dbReference type="AlphaFoldDB" id="A0A2T0MG55"/>
<feature type="transmembrane region" description="Helical" evidence="1">
    <location>
        <begin position="292"/>
        <end position="315"/>
    </location>
</feature>
<evidence type="ECO:0000313" key="3">
    <source>
        <dbReference type="Proteomes" id="UP000237640"/>
    </source>
</evidence>
<keyword evidence="1" id="KW-0472">Membrane</keyword>